<dbReference type="CDD" id="cd06225">
    <property type="entry name" value="HAMP"/>
    <property type="match status" value="1"/>
</dbReference>
<comment type="subcellular location">
    <subcellularLocation>
        <location evidence="1">Cell membrane</location>
    </subcellularLocation>
</comment>
<dbReference type="RefSeq" id="WP_251130565.1">
    <property type="nucleotide sequence ID" value="NZ_JANIEL010000024.1"/>
</dbReference>
<evidence type="ECO:0000256" key="1">
    <source>
        <dbReference type="ARBA" id="ARBA00004236"/>
    </source>
</evidence>
<comment type="similarity">
    <text evidence="5">Belongs to the methyl-accepting chemotaxis (MCP) protein family.</text>
</comment>
<keyword evidence="8" id="KW-0812">Transmembrane</keyword>
<name>A0ABW2PHI7_9BACL</name>
<sequence length="569" mass="62425">MFMKKLKQLSLTKKLFGGIIAILLVIACGMGYAIFNMERLTSEYEHVIKQDVSKMLTADQLSREMMRQAYGARGYVMSPQPDRLDQIEQGKVGKKEAIIELLSLAETQEEIDEMNTLLSYAIGYDDLTVQLVDAVDANETETIERLTTKIMPDMTAAITTKGESIQAKAEQTMQQSQLELTKLSERSNYYMIGISLLTFLLALLAGVILQRIVTRPLRELSYEVGIVANGDLTRENSKALSNDEIGQLITGFNQMKTNLRELIDEVSRNAQDITAQSEELYASTEEMSSQTEETTRRIDQVVQQTIQQARQATQSGHEVAAANLGVERIATSIGTINDDVEKSLELAERGEQSIRQAKDEVLALEKETVATGESITVLKQQSDEIALITEVIQSITDQTNLLALNAAIEAARAGEHGKGFAVVAEEVRKLAEQSKQSAMKIAGLIESIQVQSNAVLDRHASSAKRVETNTILLEEATSSFRQIVTQLQTSAENAAHIRVASNEITETTRQVATTTASMASGSEETANTMREVGETADVQLAMIQELNGVAETLGSMTGDLQTLIGRFTT</sequence>
<organism evidence="11 12">
    <name type="scientific">Exiguobacterium aestuarii</name>
    <dbReference type="NCBI Taxonomy" id="273527"/>
    <lineage>
        <taxon>Bacteria</taxon>
        <taxon>Bacillati</taxon>
        <taxon>Bacillota</taxon>
        <taxon>Bacilli</taxon>
        <taxon>Bacillales</taxon>
        <taxon>Bacillales Family XII. Incertae Sedis</taxon>
        <taxon>Exiguobacterium</taxon>
    </lineage>
</organism>
<dbReference type="PROSITE" id="PS50885">
    <property type="entry name" value="HAMP"/>
    <property type="match status" value="1"/>
</dbReference>
<dbReference type="SMART" id="SM00283">
    <property type="entry name" value="MA"/>
    <property type="match status" value="1"/>
</dbReference>
<dbReference type="Pfam" id="PF00015">
    <property type="entry name" value="MCPsignal"/>
    <property type="match status" value="1"/>
</dbReference>
<proteinExistence type="inferred from homology"/>
<dbReference type="Gene3D" id="6.10.340.10">
    <property type="match status" value="1"/>
</dbReference>
<dbReference type="Pfam" id="PF00672">
    <property type="entry name" value="HAMP"/>
    <property type="match status" value="1"/>
</dbReference>
<dbReference type="PANTHER" id="PTHR32089">
    <property type="entry name" value="METHYL-ACCEPTING CHEMOTAXIS PROTEIN MCPB"/>
    <property type="match status" value="1"/>
</dbReference>
<dbReference type="InterPro" id="IPR003660">
    <property type="entry name" value="HAMP_dom"/>
</dbReference>
<protein>
    <submittedName>
        <fullName evidence="11">Methyl-accepting chemotaxis protein</fullName>
    </submittedName>
</protein>
<evidence type="ECO:0000313" key="11">
    <source>
        <dbReference type="EMBL" id="MFC7388952.1"/>
    </source>
</evidence>
<keyword evidence="8" id="KW-1133">Transmembrane helix</keyword>
<dbReference type="PROSITE" id="PS51257">
    <property type="entry name" value="PROKAR_LIPOPROTEIN"/>
    <property type="match status" value="1"/>
</dbReference>
<dbReference type="SUPFAM" id="SSF58104">
    <property type="entry name" value="Methyl-accepting chemotaxis protein (MCP) signaling domain"/>
    <property type="match status" value="1"/>
</dbReference>
<feature type="domain" description="Methyl-accepting transducer" evidence="9">
    <location>
        <begin position="283"/>
        <end position="519"/>
    </location>
</feature>
<evidence type="ECO:0000256" key="2">
    <source>
        <dbReference type="ARBA" id="ARBA00022475"/>
    </source>
</evidence>
<keyword evidence="12" id="KW-1185">Reference proteome</keyword>
<accession>A0ABW2PHI7</accession>
<dbReference type="SMART" id="SM00304">
    <property type="entry name" value="HAMP"/>
    <property type="match status" value="1"/>
</dbReference>
<evidence type="ECO:0000256" key="3">
    <source>
        <dbReference type="ARBA" id="ARBA00023136"/>
    </source>
</evidence>
<feature type="coiled-coil region" evidence="7">
    <location>
        <begin position="340"/>
        <end position="367"/>
    </location>
</feature>
<evidence type="ECO:0000256" key="5">
    <source>
        <dbReference type="ARBA" id="ARBA00029447"/>
    </source>
</evidence>
<comment type="caution">
    <text evidence="11">The sequence shown here is derived from an EMBL/GenBank/DDBJ whole genome shotgun (WGS) entry which is preliminary data.</text>
</comment>
<dbReference type="Gene3D" id="1.10.287.950">
    <property type="entry name" value="Methyl-accepting chemotaxis protein"/>
    <property type="match status" value="1"/>
</dbReference>
<dbReference type="EMBL" id="JBHTCE010000001">
    <property type="protein sequence ID" value="MFC7388952.1"/>
    <property type="molecule type" value="Genomic_DNA"/>
</dbReference>
<evidence type="ECO:0000259" key="9">
    <source>
        <dbReference type="PROSITE" id="PS50111"/>
    </source>
</evidence>
<evidence type="ECO:0000256" key="4">
    <source>
        <dbReference type="ARBA" id="ARBA00023224"/>
    </source>
</evidence>
<evidence type="ECO:0000256" key="6">
    <source>
        <dbReference type="PROSITE-ProRule" id="PRU00284"/>
    </source>
</evidence>
<gene>
    <name evidence="11" type="ORF">ACFQO8_02275</name>
</gene>
<feature type="domain" description="HAMP" evidence="10">
    <location>
        <begin position="211"/>
        <end position="264"/>
    </location>
</feature>
<evidence type="ECO:0000256" key="8">
    <source>
        <dbReference type="SAM" id="Phobius"/>
    </source>
</evidence>
<evidence type="ECO:0000256" key="7">
    <source>
        <dbReference type="SAM" id="Coils"/>
    </source>
</evidence>
<keyword evidence="3 8" id="KW-0472">Membrane</keyword>
<evidence type="ECO:0000259" key="10">
    <source>
        <dbReference type="PROSITE" id="PS50885"/>
    </source>
</evidence>
<dbReference type="PANTHER" id="PTHR32089:SF112">
    <property type="entry name" value="LYSOZYME-LIKE PROTEIN-RELATED"/>
    <property type="match status" value="1"/>
</dbReference>
<reference evidence="12" key="1">
    <citation type="journal article" date="2019" name="Int. J. Syst. Evol. Microbiol.">
        <title>The Global Catalogue of Microorganisms (GCM) 10K type strain sequencing project: providing services to taxonomists for standard genome sequencing and annotation.</title>
        <authorList>
            <consortium name="The Broad Institute Genomics Platform"/>
            <consortium name="The Broad Institute Genome Sequencing Center for Infectious Disease"/>
            <person name="Wu L."/>
            <person name="Ma J."/>
        </authorList>
    </citation>
    <scope>NUCLEOTIDE SEQUENCE [LARGE SCALE GENOMIC DNA]</scope>
    <source>
        <strain evidence="12">CCUG 55590</strain>
    </source>
</reference>
<evidence type="ECO:0000313" key="12">
    <source>
        <dbReference type="Proteomes" id="UP001596439"/>
    </source>
</evidence>
<dbReference type="Proteomes" id="UP001596439">
    <property type="component" value="Unassembled WGS sequence"/>
</dbReference>
<feature type="transmembrane region" description="Helical" evidence="8">
    <location>
        <begin position="15"/>
        <end position="35"/>
    </location>
</feature>
<keyword evidence="4 6" id="KW-0807">Transducer</keyword>
<dbReference type="PROSITE" id="PS50111">
    <property type="entry name" value="CHEMOTAXIS_TRANSDUC_2"/>
    <property type="match status" value="1"/>
</dbReference>
<dbReference type="InterPro" id="IPR004089">
    <property type="entry name" value="MCPsignal_dom"/>
</dbReference>
<keyword evidence="2" id="KW-1003">Cell membrane</keyword>
<feature type="transmembrane region" description="Helical" evidence="8">
    <location>
        <begin position="189"/>
        <end position="209"/>
    </location>
</feature>
<keyword evidence="7" id="KW-0175">Coiled coil</keyword>